<evidence type="ECO:0000259" key="10">
    <source>
        <dbReference type="PROSITE" id="PS50222"/>
    </source>
</evidence>
<evidence type="ECO:0000313" key="12">
    <source>
        <dbReference type="Proteomes" id="UP000265120"/>
    </source>
</evidence>
<dbReference type="SUPFAM" id="SSF47473">
    <property type="entry name" value="EF-hand"/>
    <property type="match status" value="1"/>
</dbReference>
<dbReference type="Proteomes" id="UP000265120">
    <property type="component" value="Chromosome 5"/>
</dbReference>
<organism evidence="11 12">
    <name type="scientific">Cynoglossus semilaevis</name>
    <name type="common">Tongue sole</name>
    <dbReference type="NCBI Taxonomy" id="244447"/>
    <lineage>
        <taxon>Eukaryota</taxon>
        <taxon>Metazoa</taxon>
        <taxon>Chordata</taxon>
        <taxon>Craniata</taxon>
        <taxon>Vertebrata</taxon>
        <taxon>Euteleostomi</taxon>
        <taxon>Actinopterygii</taxon>
        <taxon>Neopterygii</taxon>
        <taxon>Teleostei</taxon>
        <taxon>Neoteleostei</taxon>
        <taxon>Acanthomorphata</taxon>
        <taxon>Carangaria</taxon>
        <taxon>Pleuronectiformes</taxon>
        <taxon>Pleuronectoidei</taxon>
        <taxon>Cynoglossidae</taxon>
        <taxon>Cynoglossinae</taxon>
        <taxon>Cynoglossus</taxon>
    </lineage>
</organism>
<reference evidence="11" key="2">
    <citation type="submission" date="2025-08" db="UniProtKB">
        <authorList>
            <consortium name="Ensembl"/>
        </authorList>
    </citation>
    <scope>IDENTIFICATION</scope>
</reference>
<keyword evidence="4" id="KW-0479">Metal-binding</keyword>
<dbReference type="PRINTS" id="PR00450">
    <property type="entry name" value="RECOVERIN"/>
</dbReference>
<evidence type="ECO:0000256" key="6">
    <source>
        <dbReference type="ARBA" id="ARBA00022837"/>
    </source>
</evidence>
<dbReference type="Gene3D" id="1.10.238.10">
    <property type="entry name" value="EF-hand"/>
    <property type="match status" value="2"/>
</dbReference>
<dbReference type="InterPro" id="IPR011992">
    <property type="entry name" value="EF-hand-dom_pair"/>
</dbReference>
<feature type="domain" description="EF-hand" evidence="10">
    <location>
        <begin position="86"/>
        <end position="121"/>
    </location>
</feature>
<sequence length="194" mass="22354">MGQAHQTENNEEIDVKALQDMYKRFATECPSGQLFLHEFKRFFGVEPTGEASDYAENMFRAFDTNGDNTIDFLEFVAALNLVFRGDLEHKLRWSFKVYDKDGNGYVDRNELRSIIDSIYKVKKGTKTDSSVVQQSVDEVVDRLLLAVDTDGDGHINMEEFIRGAKQDPWVLDLLKLDINPAGWVLEQRRRSAYF</sequence>
<dbReference type="STRING" id="244447.ENSCSEP00000003878"/>
<evidence type="ECO:0000256" key="2">
    <source>
        <dbReference type="ARBA" id="ARBA00022606"/>
    </source>
</evidence>
<dbReference type="GO" id="GO:0120199">
    <property type="term" value="C:cone photoreceptor outer segment"/>
    <property type="evidence" value="ECO:0007669"/>
    <property type="project" value="TreeGrafter"/>
</dbReference>
<dbReference type="CDD" id="cd00051">
    <property type="entry name" value="EFh"/>
    <property type="match status" value="2"/>
</dbReference>
<dbReference type="GeneID" id="103378792"/>
<dbReference type="InterPro" id="IPR002048">
    <property type="entry name" value="EF_hand_dom"/>
</dbReference>
<keyword evidence="5" id="KW-0677">Repeat</keyword>
<reference evidence="11" key="3">
    <citation type="submission" date="2025-09" db="UniProtKB">
        <authorList>
            <consortium name="Ensembl"/>
        </authorList>
    </citation>
    <scope>IDENTIFICATION</scope>
</reference>
<dbReference type="GO" id="GO:0007601">
    <property type="term" value="P:visual perception"/>
    <property type="evidence" value="ECO:0007669"/>
    <property type="project" value="UniProtKB-KW"/>
</dbReference>
<keyword evidence="6" id="KW-0106">Calcium</keyword>
<evidence type="ECO:0000313" key="11">
    <source>
        <dbReference type="Ensembl" id="ENSCSEP00000003878.1"/>
    </source>
</evidence>
<evidence type="ECO:0000256" key="5">
    <source>
        <dbReference type="ARBA" id="ARBA00022737"/>
    </source>
</evidence>
<dbReference type="GO" id="GO:0001917">
    <property type="term" value="C:photoreceptor inner segment"/>
    <property type="evidence" value="ECO:0007669"/>
    <property type="project" value="TreeGrafter"/>
</dbReference>
<dbReference type="GO" id="GO:0005509">
    <property type="term" value="F:calcium ion binding"/>
    <property type="evidence" value="ECO:0007669"/>
    <property type="project" value="InterPro"/>
</dbReference>
<evidence type="ECO:0000256" key="3">
    <source>
        <dbReference type="ARBA" id="ARBA00022707"/>
    </source>
</evidence>
<dbReference type="Ensembl" id="ENSCSET00000003927.1">
    <property type="protein sequence ID" value="ENSCSEP00000003878.1"/>
    <property type="gene ID" value="ENSCSEG00000002538.1"/>
</dbReference>
<dbReference type="OrthoDB" id="191686at2759"/>
<dbReference type="SMART" id="SM00054">
    <property type="entry name" value="EFh"/>
    <property type="match status" value="3"/>
</dbReference>
<name>A0A3P8UL14_CYNSE</name>
<dbReference type="InParanoid" id="A0A3P8UL14"/>
<keyword evidence="2" id="KW-0716">Sensory transduction</keyword>
<evidence type="ECO:0000256" key="9">
    <source>
        <dbReference type="ARBA" id="ARBA00033142"/>
    </source>
</evidence>
<keyword evidence="8" id="KW-0844">Vision</keyword>
<dbReference type="GeneTree" id="ENSGT00940000157530"/>
<evidence type="ECO:0000256" key="7">
    <source>
        <dbReference type="ARBA" id="ARBA00023288"/>
    </source>
</evidence>
<dbReference type="AlphaFoldDB" id="A0A3P8UL14"/>
<dbReference type="KEGG" id="csem:103378792"/>
<dbReference type="Pfam" id="PF13499">
    <property type="entry name" value="EF-hand_7"/>
    <property type="match status" value="1"/>
</dbReference>
<keyword evidence="12" id="KW-1185">Reference proteome</keyword>
<dbReference type="PANTHER" id="PTHR23055">
    <property type="entry name" value="CALCIUM BINDING PROTEINS"/>
    <property type="match status" value="1"/>
</dbReference>
<evidence type="ECO:0000256" key="4">
    <source>
        <dbReference type="ARBA" id="ARBA00022723"/>
    </source>
</evidence>
<dbReference type="Pfam" id="PF00036">
    <property type="entry name" value="EF-hand_1"/>
    <property type="match status" value="1"/>
</dbReference>
<dbReference type="PROSITE" id="PS50222">
    <property type="entry name" value="EF_HAND_2"/>
    <property type="match status" value="3"/>
</dbReference>
<reference evidence="11 12" key="1">
    <citation type="journal article" date="2014" name="Nat. Genet.">
        <title>Whole-genome sequence of a flatfish provides insights into ZW sex chromosome evolution and adaptation to a benthic lifestyle.</title>
        <authorList>
            <person name="Chen S."/>
            <person name="Zhang G."/>
            <person name="Shao C."/>
            <person name="Huang Q."/>
            <person name="Liu G."/>
            <person name="Zhang P."/>
            <person name="Song W."/>
            <person name="An N."/>
            <person name="Chalopin D."/>
            <person name="Volff J.N."/>
            <person name="Hong Y."/>
            <person name="Li Q."/>
            <person name="Sha Z."/>
            <person name="Zhou H."/>
            <person name="Xie M."/>
            <person name="Yu Q."/>
            <person name="Liu Y."/>
            <person name="Xiang H."/>
            <person name="Wang N."/>
            <person name="Wu K."/>
            <person name="Yang C."/>
            <person name="Zhou Q."/>
            <person name="Liao X."/>
            <person name="Yang L."/>
            <person name="Hu Q."/>
            <person name="Zhang J."/>
            <person name="Meng L."/>
            <person name="Jin L."/>
            <person name="Tian Y."/>
            <person name="Lian J."/>
            <person name="Yang J."/>
            <person name="Miao G."/>
            <person name="Liu S."/>
            <person name="Liang Z."/>
            <person name="Yan F."/>
            <person name="Li Y."/>
            <person name="Sun B."/>
            <person name="Zhang H."/>
            <person name="Zhang J."/>
            <person name="Zhu Y."/>
            <person name="Du M."/>
            <person name="Zhao Y."/>
            <person name="Schartl M."/>
            <person name="Tang Q."/>
            <person name="Wang J."/>
        </authorList>
    </citation>
    <scope>NUCLEOTIDE SEQUENCE</scope>
</reference>
<dbReference type="PANTHER" id="PTHR23055:SF11">
    <property type="entry name" value="GUANYLYL CYCLASE-ACTIVATING PROTEIN 2"/>
    <property type="match status" value="1"/>
</dbReference>
<evidence type="ECO:0000256" key="1">
    <source>
        <dbReference type="ARBA" id="ARBA00014954"/>
    </source>
</evidence>
<feature type="domain" description="EF-hand" evidence="10">
    <location>
        <begin position="50"/>
        <end position="85"/>
    </location>
</feature>
<dbReference type="InterPro" id="IPR018247">
    <property type="entry name" value="EF_Hand_1_Ca_BS"/>
</dbReference>
<dbReference type="InterPro" id="IPR028846">
    <property type="entry name" value="Recoverin"/>
</dbReference>
<keyword evidence="7" id="KW-0449">Lipoprotein</keyword>
<dbReference type="GO" id="GO:0008048">
    <property type="term" value="F:calcium sensitive guanylate cyclase activator activity"/>
    <property type="evidence" value="ECO:0007669"/>
    <property type="project" value="TreeGrafter"/>
</dbReference>
<feature type="domain" description="EF-hand" evidence="10">
    <location>
        <begin position="135"/>
        <end position="170"/>
    </location>
</feature>
<accession>A0A3P8UL14</accession>
<dbReference type="OMA" id="MNPAGWV"/>
<protein>
    <recommendedName>
        <fullName evidence="1">Guanylyl cyclase-activating protein 2</fullName>
    </recommendedName>
    <alternativeName>
        <fullName evidence="9">Guanylate cyclase activator 1B</fullName>
    </alternativeName>
</protein>
<proteinExistence type="predicted"/>
<keyword evidence="3" id="KW-0519">Myristate</keyword>
<dbReference type="RefSeq" id="XP_008308346.1">
    <property type="nucleotide sequence ID" value="XM_008310124.2"/>
</dbReference>
<evidence type="ECO:0000256" key="8">
    <source>
        <dbReference type="ARBA" id="ARBA00023305"/>
    </source>
</evidence>
<dbReference type="FunFam" id="1.10.238.10:FF:000052">
    <property type="entry name" value="Guanylate cyclase activator 1A"/>
    <property type="match status" value="1"/>
</dbReference>
<dbReference type="PROSITE" id="PS00018">
    <property type="entry name" value="EF_HAND_1"/>
    <property type="match status" value="3"/>
</dbReference>